<sequence length="641" mass="71690">MAYCLNPACSNPENPQNVEVCQSCGKPLTELLRGRYRVLKPLGRGGMARTYLAVDEDKLRSFCVIKQFFPQVPFTGERRKQSLQKSTDLFYQEAMRLHELGEHSQIPTLLAYFKHQEQLYLVQQLIRGPTLWQELRHRGAFSEPQIWTVLEELLPVLQYIHDRKVVHRDIKPANIIRRKRDRKLVLIDFGIAKQVTATGIVKAGTKIGTEGYAPMEQIRSGRVYPASDLYSLGVTCIHLLTELSPDHLFDPLTGSWLWRESLREKGTIISDRLGQILDKLLKDVVSDRYQSAKAVMADIRPVPVRLPQTPQLASAPLAVSAQDWYCVHTLEGHQGKVQDIAIHPEGKLLVSSSDDKTLCLWTMQGEALQEVSLVSTLRGHDATVGAVAIHPDGELLASGSHDKRIFFWHLPEFPERQPIPTQPILILDDHRDWVNALDFSPNGSLLASGSNDKTVRVRRLAVTPNGEWQQLSLLTLTGHSDGVNAIAFSANGKALASGGEDRIVKIWEIPTGELRLSLPRQSQRINAIAFSPKNPMLAAGSDDGSIRLWDTASGYSLRTLTEHGDSVFSLAFSPDGQLLFSSSRDRTIKIWDLHKSKAIATLDDHSWWVKAIALSQDGRTLVSGSGDAAIKVWRWSYRQGD</sequence>
<dbReference type="SMART" id="SM00320">
    <property type="entry name" value="WD40"/>
    <property type="match status" value="7"/>
</dbReference>
<dbReference type="InterPro" id="IPR000719">
    <property type="entry name" value="Prot_kinase_dom"/>
</dbReference>
<dbReference type="InterPro" id="IPR050505">
    <property type="entry name" value="WDR55/POC1"/>
</dbReference>
<evidence type="ECO:0000313" key="7">
    <source>
        <dbReference type="Proteomes" id="UP001232992"/>
    </source>
</evidence>
<keyword evidence="6" id="KW-0723">Serine/threonine-protein kinase</keyword>
<feature type="repeat" description="WD" evidence="3">
    <location>
        <begin position="560"/>
        <end position="601"/>
    </location>
</feature>
<keyword evidence="6" id="KW-0808">Transferase</keyword>
<dbReference type="Gene3D" id="1.10.510.10">
    <property type="entry name" value="Transferase(Phosphotransferase) domain 1"/>
    <property type="match status" value="1"/>
</dbReference>
<evidence type="ECO:0000256" key="2">
    <source>
        <dbReference type="ARBA" id="ARBA00022737"/>
    </source>
</evidence>
<name>A0ABT7BRZ9_9CYAN</name>
<dbReference type="CDD" id="cd00200">
    <property type="entry name" value="WD40"/>
    <property type="match status" value="1"/>
</dbReference>
<evidence type="ECO:0000313" key="6">
    <source>
        <dbReference type="EMBL" id="MDJ1181965.1"/>
    </source>
</evidence>
<dbReference type="Pfam" id="PF00400">
    <property type="entry name" value="WD40"/>
    <property type="match status" value="7"/>
</dbReference>
<dbReference type="PANTHER" id="PTHR44019">
    <property type="entry name" value="WD REPEAT-CONTAINING PROTEIN 55"/>
    <property type="match status" value="1"/>
</dbReference>
<dbReference type="InterPro" id="IPR036322">
    <property type="entry name" value="WD40_repeat_dom_sf"/>
</dbReference>
<dbReference type="InterPro" id="IPR020472">
    <property type="entry name" value="WD40_PAC1"/>
</dbReference>
<organism evidence="6 7">
    <name type="scientific">Roseofilum casamattae BLCC-M143</name>
    <dbReference type="NCBI Taxonomy" id="3022442"/>
    <lineage>
        <taxon>Bacteria</taxon>
        <taxon>Bacillati</taxon>
        <taxon>Cyanobacteriota</taxon>
        <taxon>Cyanophyceae</taxon>
        <taxon>Desertifilales</taxon>
        <taxon>Desertifilaceae</taxon>
        <taxon>Roseofilum</taxon>
        <taxon>Roseofilum casamattae</taxon>
    </lineage>
</organism>
<dbReference type="PROSITE" id="PS50011">
    <property type="entry name" value="PROTEIN_KINASE_DOM"/>
    <property type="match status" value="1"/>
</dbReference>
<evidence type="ECO:0000256" key="4">
    <source>
        <dbReference type="PROSITE-ProRule" id="PRU10141"/>
    </source>
</evidence>
<evidence type="ECO:0000256" key="3">
    <source>
        <dbReference type="PROSITE-ProRule" id="PRU00221"/>
    </source>
</evidence>
<feature type="repeat" description="WD" evidence="3">
    <location>
        <begin position="377"/>
        <end position="410"/>
    </location>
</feature>
<dbReference type="GO" id="GO:0004674">
    <property type="term" value="F:protein serine/threonine kinase activity"/>
    <property type="evidence" value="ECO:0007669"/>
    <property type="project" value="UniProtKB-KW"/>
</dbReference>
<gene>
    <name evidence="6" type="ORF">PMH09_02040</name>
</gene>
<dbReference type="InterPro" id="IPR015943">
    <property type="entry name" value="WD40/YVTN_repeat-like_dom_sf"/>
</dbReference>
<feature type="repeat" description="WD" evidence="3">
    <location>
        <begin position="602"/>
        <end position="633"/>
    </location>
</feature>
<comment type="caution">
    <text evidence="6">The sequence shown here is derived from an EMBL/GenBank/DDBJ whole genome shotgun (WGS) entry which is preliminary data.</text>
</comment>
<keyword evidence="7" id="KW-1185">Reference proteome</keyword>
<dbReference type="PROSITE" id="PS50294">
    <property type="entry name" value="WD_REPEATS_REGION"/>
    <property type="match status" value="7"/>
</dbReference>
<dbReference type="InterPro" id="IPR011009">
    <property type="entry name" value="Kinase-like_dom_sf"/>
</dbReference>
<feature type="repeat" description="WD" evidence="3">
    <location>
        <begin position="427"/>
        <end position="457"/>
    </location>
</feature>
<dbReference type="InterPro" id="IPR019775">
    <property type="entry name" value="WD40_repeat_CS"/>
</dbReference>
<dbReference type="Proteomes" id="UP001232992">
    <property type="component" value="Unassembled WGS sequence"/>
</dbReference>
<evidence type="ECO:0000259" key="5">
    <source>
        <dbReference type="PROSITE" id="PS50011"/>
    </source>
</evidence>
<accession>A0ABT7BRZ9</accession>
<dbReference type="PRINTS" id="PR00320">
    <property type="entry name" value="GPROTEINBRPT"/>
</dbReference>
<dbReference type="RefSeq" id="WP_283756614.1">
    <property type="nucleotide sequence ID" value="NZ_JAQOSQ010000001.1"/>
</dbReference>
<keyword evidence="6" id="KW-0418">Kinase</keyword>
<feature type="domain" description="Protein kinase" evidence="5">
    <location>
        <begin position="36"/>
        <end position="303"/>
    </location>
</feature>
<dbReference type="InterPro" id="IPR017441">
    <property type="entry name" value="Protein_kinase_ATP_BS"/>
</dbReference>
<keyword evidence="4" id="KW-0547">Nucleotide-binding</keyword>
<dbReference type="PROSITE" id="PS00107">
    <property type="entry name" value="PROTEIN_KINASE_ATP"/>
    <property type="match status" value="1"/>
</dbReference>
<dbReference type="SUPFAM" id="SSF50978">
    <property type="entry name" value="WD40 repeat-like"/>
    <property type="match status" value="1"/>
</dbReference>
<feature type="binding site" evidence="4">
    <location>
        <position position="66"/>
    </location>
    <ligand>
        <name>ATP</name>
        <dbReference type="ChEBI" id="CHEBI:30616"/>
    </ligand>
</feature>
<keyword evidence="2" id="KW-0677">Repeat</keyword>
<dbReference type="InterPro" id="IPR001680">
    <property type="entry name" value="WD40_rpt"/>
</dbReference>
<dbReference type="SUPFAM" id="SSF56112">
    <property type="entry name" value="Protein kinase-like (PK-like)"/>
    <property type="match status" value="1"/>
</dbReference>
<dbReference type="NCBIfam" id="NF045510">
    <property type="entry name" value="4Cys_prefix_kin"/>
    <property type="match status" value="1"/>
</dbReference>
<reference evidence="6 7" key="1">
    <citation type="submission" date="2023-01" db="EMBL/GenBank/DDBJ databases">
        <title>Novel diversity within Roseofilum (Cyanobacteria; Desertifilaceae) from marine benthic mats with descriptions of four novel species.</title>
        <authorList>
            <person name="Wang Y."/>
            <person name="Berthold D.E."/>
            <person name="Hu J."/>
            <person name="Lefler F.W."/>
            <person name="Laughinghouse H.D. IV."/>
        </authorList>
    </citation>
    <scope>NUCLEOTIDE SEQUENCE [LARGE SCALE GENOMIC DNA]</scope>
    <source>
        <strain evidence="6 7">BLCC-M143</strain>
    </source>
</reference>
<evidence type="ECO:0000256" key="1">
    <source>
        <dbReference type="ARBA" id="ARBA00022574"/>
    </source>
</evidence>
<feature type="repeat" description="WD" evidence="3">
    <location>
        <begin position="518"/>
        <end position="559"/>
    </location>
</feature>
<dbReference type="CDD" id="cd14014">
    <property type="entry name" value="STKc_PknB_like"/>
    <property type="match status" value="1"/>
</dbReference>
<protein>
    <submittedName>
        <fullName evidence="6">Serine/threonine protein kinase</fullName>
    </submittedName>
</protein>
<feature type="repeat" description="WD" evidence="3">
    <location>
        <begin position="476"/>
        <end position="517"/>
    </location>
</feature>
<keyword evidence="4" id="KW-0067">ATP-binding</keyword>
<proteinExistence type="predicted"/>
<dbReference type="PANTHER" id="PTHR44019:SF8">
    <property type="entry name" value="POC1 CENTRIOLAR PROTEIN HOMOLOG"/>
    <property type="match status" value="1"/>
</dbReference>
<dbReference type="Gene3D" id="3.30.200.20">
    <property type="entry name" value="Phosphorylase Kinase, domain 1"/>
    <property type="match status" value="1"/>
</dbReference>
<dbReference type="PROSITE" id="PS50082">
    <property type="entry name" value="WD_REPEATS_2"/>
    <property type="match status" value="7"/>
</dbReference>
<dbReference type="Pfam" id="PF00069">
    <property type="entry name" value="Pkinase"/>
    <property type="match status" value="1"/>
</dbReference>
<dbReference type="SMART" id="SM00220">
    <property type="entry name" value="S_TKc"/>
    <property type="match status" value="1"/>
</dbReference>
<keyword evidence="1 3" id="KW-0853">WD repeat</keyword>
<dbReference type="EMBL" id="JAQOSQ010000001">
    <property type="protein sequence ID" value="MDJ1181965.1"/>
    <property type="molecule type" value="Genomic_DNA"/>
</dbReference>
<dbReference type="PROSITE" id="PS00678">
    <property type="entry name" value="WD_REPEATS_1"/>
    <property type="match status" value="3"/>
</dbReference>
<dbReference type="Gene3D" id="2.130.10.10">
    <property type="entry name" value="YVTN repeat-like/Quinoprotein amine dehydrogenase"/>
    <property type="match status" value="2"/>
</dbReference>
<feature type="repeat" description="WD" evidence="3">
    <location>
        <begin position="330"/>
        <end position="371"/>
    </location>
</feature>